<evidence type="ECO:0000256" key="6">
    <source>
        <dbReference type="ARBA" id="ARBA00023136"/>
    </source>
</evidence>
<sequence>MKYILIFILLISFSVNAQHSDSLAKDSTHLNEMLLRQQQQQGEIDSLLRLKIQQEINAAVGDAQRTKELEQKLKQIELNDSARHADQLHKLEVLKQTAKPHPVAPFRDTLFNVYLGGSSFSAEERAATITKRIQQLYEDDFFKADSLLLTKNENNYEITYRNELPVMAITELDALWQNIPADKMADDYFNKIKQSIIQEKETNSVANWLKRISMIVLVFVGLAFIIYLINKLFNLVANYFRSNTDKFLNGLTFRKIKLLNAAQYEKLVIRFTNFVRIAIIILALYLALPLLFYIFPGTEDITNTLLNWILTPAKNILSSILAFLPDLFTIIVVYLFTHYLVRALRYFTTEIEAGNISMPGFHKEFARPSFGIIRFLLYAFMLVIIFPYLPGSESPAFQGVSVFLGVLLSLGSSSAVNNIIAGLVITYMRPFKIGDRVKIGDVVGDVIEKTTLVIRIRTIKNEDITVPNSTVLSSNTINYSANALDKGLILHTTVTIGYDAPWKDVQQALINAALRTALIQKEPAPFVLQTSLDDFYVSYQLNAYTKDANAQAVIYSELHKNIQDCFNEAGIEIMSPHYGSLRDGNQTTIPSDYLSKDYKAPAFNIKKEKE</sequence>
<evidence type="ECO:0000256" key="2">
    <source>
        <dbReference type="ARBA" id="ARBA00008017"/>
    </source>
</evidence>
<dbReference type="PANTHER" id="PTHR30221:SF18">
    <property type="entry name" value="SLL0590 PROTEIN"/>
    <property type="match status" value="1"/>
</dbReference>
<feature type="transmembrane region" description="Helical" evidence="7">
    <location>
        <begin position="316"/>
        <end position="336"/>
    </location>
</feature>
<feature type="domain" description="Mechanosensitive ion channel transmembrane helices 2/3" evidence="11">
    <location>
        <begin position="371"/>
        <end position="412"/>
    </location>
</feature>
<protein>
    <submittedName>
        <fullName evidence="12">Mechanosensitive ion channel</fullName>
    </submittedName>
</protein>
<dbReference type="Gene3D" id="2.30.30.60">
    <property type="match status" value="1"/>
</dbReference>
<feature type="signal peptide" evidence="8">
    <location>
        <begin position="1"/>
        <end position="17"/>
    </location>
</feature>
<evidence type="ECO:0000313" key="13">
    <source>
        <dbReference type="Proteomes" id="UP000321533"/>
    </source>
</evidence>
<keyword evidence="5 7" id="KW-1133">Transmembrane helix</keyword>
<feature type="transmembrane region" description="Helical" evidence="7">
    <location>
        <begin position="372"/>
        <end position="390"/>
    </location>
</feature>
<dbReference type="GO" id="GO:0005886">
    <property type="term" value="C:plasma membrane"/>
    <property type="evidence" value="ECO:0007669"/>
    <property type="project" value="UniProtKB-SubCell"/>
</dbReference>
<feature type="domain" description="Mechanosensitive ion channel MscS" evidence="9">
    <location>
        <begin position="416"/>
        <end position="480"/>
    </location>
</feature>
<dbReference type="Gene3D" id="1.10.287.1260">
    <property type="match status" value="1"/>
</dbReference>
<dbReference type="InterPro" id="IPR049278">
    <property type="entry name" value="MS_channel_C"/>
</dbReference>
<dbReference type="Pfam" id="PF00924">
    <property type="entry name" value="MS_channel_2nd"/>
    <property type="match status" value="1"/>
</dbReference>
<dbReference type="RefSeq" id="WP_147192758.1">
    <property type="nucleotide sequence ID" value="NZ_CP042435.1"/>
</dbReference>
<evidence type="ECO:0000313" key="12">
    <source>
        <dbReference type="EMBL" id="QEC69882.1"/>
    </source>
</evidence>
<dbReference type="GO" id="GO:0008381">
    <property type="term" value="F:mechanosensitive monoatomic ion channel activity"/>
    <property type="evidence" value="ECO:0007669"/>
    <property type="project" value="InterPro"/>
</dbReference>
<dbReference type="SUPFAM" id="SSF82689">
    <property type="entry name" value="Mechanosensitive channel protein MscS (YggB), C-terminal domain"/>
    <property type="match status" value="1"/>
</dbReference>
<dbReference type="Pfam" id="PF21082">
    <property type="entry name" value="MS_channel_3rd"/>
    <property type="match status" value="1"/>
</dbReference>
<keyword evidence="13" id="KW-1185">Reference proteome</keyword>
<dbReference type="InterPro" id="IPR049142">
    <property type="entry name" value="MS_channel_1st"/>
</dbReference>
<gene>
    <name evidence="12" type="ORF">FRZ67_22235</name>
</gene>
<dbReference type="EMBL" id="CP042435">
    <property type="protein sequence ID" value="QEC69882.1"/>
    <property type="molecule type" value="Genomic_DNA"/>
</dbReference>
<evidence type="ECO:0000256" key="5">
    <source>
        <dbReference type="ARBA" id="ARBA00022989"/>
    </source>
</evidence>
<dbReference type="InterPro" id="IPR011066">
    <property type="entry name" value="MscS_channel_C_sf"/>
</dbReference>
<dbReference type="Proteomes" id="UP000321533">
    <property type="component" value="Chromosome"/>
</dbReference>
<evidence type="ECO:0000259" key="11">
    <source>
        <dbReference type="Pfam" id="PF21088"/>
    </source>
</evidence>
<evidence type="ECO:0000256" key="8">
    <source>
        <dbReference type="SAM" id="SignalP"/>
    </source>
</evidence>
<feature type="transmembrane region" description="Helical" evidence="7">
    <location>
        <begin position="274"/>
        <end position="296"/>
    </location>
</feature>
<dbReference type="InterPro" id="IPR045275">
    <property type="entry name" value="MscS_archaea/bacteria_type"/>
</dbReference>
<evidence type="ECO:0000256" key="7">
    <source>
        <dbReference type="SAM" id="Phobius"/>
    </source>
</evidence>
<name>A0A5B8VFV4_9BACT</name>
<dbReference type="Gene3D" id="3.30.70.100">
    <property type="match status" value="1"/>
</dbReference>
<dbReference type="Pfam" id="PF21088">
    <property type="entry name" value="MS_channel_1st"/>
    <property type="match status" value="1"/>
</dbReference>
<evidence type="ECO:0000256" key="1">
    <source>
        <dbReference type="ARBA" id="ARBA00004651"/>
    </source>
</evidence>
<dbReference type="KEGG" id="pgin:FRZ67_22235"/>
<evidence type="ECO:0000259" key="9">
    <source>
        <dbReference type="Pfam" id="PF00924"/>
    </source>
</evidence>
<evidence type="ECO:0000256" key="3">
    <source>
        <dbReference type="ARBA" id="ARBA00022475"/>
    </source>
</evidence>
<evidence type="ECO:0000256" key="4">
    <source>
        <dbReference type="ARBA" id="ARBA00022692"/>
    </source>
</evidence>
<dbReference type="InterPro" id="IPR010920">
    <property type="entry name" value="LSM_dom_sf"/>
</dbReference>
<feature type="domain" description="Mechanosensitive ion channel MscS C-terminal" evidence="10">
    <location>
        <begin position="492"/>
        <end position="573"/>
    </location>
</feature>
<comment type="similarity">
    <text evidence="2">Belongs to the MscS (TC 1.A.23) family.</text>
</comment>
<feature type="chain" id="PRO_5022717659" evidence="8">
    <location>
        <begin position="18"/>
        <end position="610"/>
    </location>
</feature>
<dbReference type="InterPro" id="IPR023408">
    <property type="entry name" value="MscS_beta-dom_sf"/>
</dbReference>
<dbReference type="SUPFAM" id="SSF50182">
    <property type="entry name" value="Sm-like ribonucleoproteins"/>
    <property type="match status" value="1"/>
</dbReference>
<dbReference type="AlphaFoldDB" id="A0A5B8VFV4"/>
<feature type="transmembrane region" description="Helical" evidence="7">
    <location>
        <begin position="208"/>
        <end position="229"/>
    </location>
</feature>
<proteinExistence type="inferred from homology"/>
<keyword evidence="4 7" id="KW-0812">Transmembrane</keyword>
<keyword evidence="8" id="KW-0732">Signal</keyword>
<comment type="subcellular location">
    <subcellularLocation>
        <location evidence="1">Cell membrane</location>
        <topology evidence="1">Multi-pass membrane protein</topology>
    </subcellularLocation>
</comment>
<feature type="transmembrane region" description="Helical" evidence="7">
    <location>
        <begin position="402"/>
        <end position="428"/>
    </location>
</feature>
<evidence type="ECO:0000259" key="10">
    <source>
        <dbReference type="Pfam" id="PF21082"/>
    </source>
</evidence>
<keyword evidence="6 7" id="KW-0472">Membrane</keyword>
<reference evidence="12 13" key="1">
    <citation type="journal article" date="2016" name="Int. J. Syst. Evol. Microbiol.">
        <title>Panacibacter ginsenosidivorans gen. nov., sp. nov., with ginsenoside converting activity isolated from soil of a ginseng field.</title>
        <authorList>
            <person name="Siddiqi M.Z."/>
            <person name="Muhammad Shafi S."/>
            <person name="Choi K.D."/>
            <person name="Im W.T."/>
        </authorList>
    </citation>
    <scope>NUCLEOTIDE SEQUENCE [LARGE SCALE GENOMIC DNA]</scope>
    <source>
        <strain evidence="12 13">Gsoil1550</strain>
    </source>
</reference>
<dbReference type="PANTHER" id="PTHR30221">
    <property type="entry name" value="SMALL-CONDUCTANCE MECHANOSENSITIVE CHANNEL"/>
    <property type="match status" value="1"/>
</dbReference>
<dbReference type="InterPro" id="IPR006685">
    <property type="entry name" value="MscS_channel_2nd"/>
</dbReference>
<organism evidence="12 13">
    <name type="scientific">Panacibacter ginsenosidivorans</name>
    <dbReference type="NCBI Taxonomy" id="1813871"/>
    <lineage>
        <taxon>Bacteria</taxon>
        <taxon>Pseudomonadati</taxon>
        <taxon>Bacteroidota</taxon>
        <taxon>Chitinophagia</taxon>
        <taxon>Chitinophagales</taxon>
        <taxon>Chitinophagaceae</taxon>
        <taxon>Panacibacter</taxon>
    </lineage>
</organism>
<accession>A0A5B8VFV4</accession>
<keyword evidence="3" id="KW-1003">Cell membrane</keyword>
<dbReference type="OrthoDB" id="9809206at2"/>